<accession>A0A0D2PAH0</accession>
<dbReference type="Proteomes" id="UP000054270">
    <property type="component" value="Unassembled WGS sequence"/>
</dbReference>
<evidence type="ECO:0000313" key="3">
    <source>
        <dbReference type="EMBL" id="KJA25586.1"/>
    </source>
</evidence>
<organism evidence="3 4">
    <name type="scientific">Hypholoma sublateritium (strain FD-334 SS-4)</name>
    <dbReference type="NCBI Taxonomy" id="945553"/>
    <lineage>
        <taxon>Eukaryota</taxon>
        <taxon>Fungi</taxon>
        <taxon>Dikarya</taxon>
        <taxon>Basidiomycota</taxon>
        <taxon>Agaricomycotina</taxon>
        <taxon>Agaricomycetes</taxon>
        <taxon>Agaricomycetidae</taxon>
        <taxon>Agaricales</taxon>
        <taxon>Agaricineae</taxon>
        <taxon>Strophariaceae</taxon>
        <taxon>Hypholoma</taxon>
    </lineage>
</organism>
<evidence type="ECO:0000313" key="4">
    <source>
        <dbReference type="Proteomes" id="UP000054270"/>
    </source>
</evidence>
<evidence type="ECO:0000259" key="2">
    <source>
        <dbReference type="Pfam" id="PF20152"/>
    </source>
</evidence>
<dbReference type="EMBL" id="KN817531">
    <property type="protein sequence ID" value="KJA25586.1"/>
    <property type="molecule type" value="Genomic_DNA"/>
</dbReference>
<keyword evidence="1" id="KW-0812">Transmembrane</keyword>
<gene>
    <name evidence="3" type="ORF">HYPSUDRAFT_37631</name>
</gene>
<dbReference type="Pfam" id="PF20152">
    <property type="entry name" value="DUF6534"/>
    <property type="match status" value="1"/>
</dbReference>
<feature type="transmembrane region" description="Helical" evidence="1">
    <location>
        <begin position="30"/>
        <end position="57"/>
    </location>
</feature>
<feature type="transmembrane region" description="Helical" evidence="1">
    <location>
        <begin position="104"/>
        <end position="124"/>
    </location>
</feature>
<evidence type="ECO:0000256" key="1">
    <source>
        <dbReference type="SAM" id="Phobius"/>
    </source>
</evidence>
<dbReference type="PANTHER" id="PTHR40465:SF1">
    <property type="entry name" value="DUF6534 DOMAIN-CONTAINING PROTEIN"/>
    <property type="match status" value="1"/>
</dbReference>
<reference evidence="4" key="1">
    <citation type="submission" date="2014-04" db="EMBL/GenBank/DDBJ databases">
        <title>Evolutionary Origins and Diversification of the Mycorrhizal Mutualists.</title>
        <authorList>
            <consortium name="DOE Joint Genome Institute"/>
            <consortium name="Mycorrhizal Genomics Consortium"/>
            <person name="Kohler A."/>
            <person name="Kuo A."/>
            <person name="Nagy L.G."/>
            <person name="Floudas D."/>
            <person name="Copeland A."/>
            <person name="Barry K.W."/>
            <person name="Cichocki N."/>
            <person name="Veneault-Fourrey C."/>
            <person name="LaButti K."/>
            <person name="Lindquist E.A."/>
            <person name="Lipzen A."/>
            <person name="Lundell T."/>
            <person name="Morin E."/>
            <person name="Murat C."/>
            <person name="Riley R."/>
            <person name="Ohm R."/>
            <person name="Sun H."/>
            <person name="Tunlid A."/>
            <person name="Henrissat B."/>
            <person name="Grigoriev I.V."/>
            <person name="Hibbett D.S."/>
            <person name="Martin F."/>
        </authorList>
    </citation>
    <scope>NUCLEOTIDE SEQUENCE [LARGE SCALE GENOMIC DNA]</scope>
    <source>
        <strain evidence="4">FD-334 SS-4</strain>
    </source>
</reference>
<feature type="domain" description="DUF6534" evidence="2">
    <location>
        <begin position="43"/>
        <end position="128"/>
    </location>
</feature>
<dbReference type="OrthoDB" id="3070057at2759"/>
<sequence length="175" mass="19140">MLAIAQVGSATAVAVQERAHLITNVLDSKIYVITVGIWGASGVSCDIIIAIIMVYHLKHRDTGFHSTHVIIKRLIRLTIETGFVTASVAVITLALVYIPGHPPYYQVAVLILAKVYSNSMVAALNSRMKTVSNSQFGLPPSWNESVKATDSRRGDFTQELAFRRDESVGTLEDLE</sequence>
<dbReference type="PANTHER" id="PTHR40465">
    <property type="entry name" value="CHROMOSOME 1, WHOLE GENOME SHOTGUN SEQUENCE"/>
    <property type="match status" value="1"/>
</dbReference>
<dbReference type="AlphaFoldDB" id="A0A0D2PAH0"/>
<keyword evidence="4" id="KW-1185">Reference proteome</keyword>
<keyword evidence="1" id="KW-0472">Membrane</keyword>
<dbReference type="InterPro" id="IPR045339">
    <property type="entry name" value="DUF6534"/>
</dbReference>
<proteinExistence type="predicted"/>
<name>A0A0D2PAH0_HYPSF</name>
<protein>
    <recommendedName>
        <fullName evidence="2">DUF6534 domain-containing protein</fullName>
    </recommendedName>
</protein>
<dbReference type="STRING" id="945553.A0A0D2PAH0"/>
<keyword evidence="1" id="KW-1133">Transmembrane helix</keyword>
<feature type="transmembrane region" description="Helical" evidence="1">
    <location>
        <begin position="77"/>
        <end position="98"/>
    </location>
</feature>